<protein>
    <recommendedName>
        <fullName evidence="2">Right handed beta helix domain-containing protein</fullName>
    </recommendedName>
</protein>
<evidence type="ECO:0000313" key="1">
    <source>
        <dbReference type="EMBL" id="GAF89319.1"/>
    </source>
</evidence>
<dbReference type="InterPro" id="IPR012334">
    <property type="entry name" value="Pectin_lyas_fold"/>
</dbReference>
<sequence length="307" mass="32530">MTYAGTGPSGIQTLFQTDGQSIPLFKLKSQTKVLSVGKDTSVEFSSIKTAVDSVVDSSSSNRYFIDVGPGTYVEGAIVLPTYVNIRGTPGSTVIVPSDNNSPLISMSGINFISSIELFTPSNSIGLISTNGAITNIDRLLFFGPNIGIKLDTGTTIVGTEVVFNYLSTGTSGICILSDNVTSAIFSTVQIVNADVGIRASSGKFTLTNYTIKNTDIGVIVGGDTISDLRLGNIDTCQTGICVLSNTVPDFRLIVSDTDIRNSVINDFETRAMSGIVNVTSSSFSQDKLVVTNFDTINMVIFDEKEGE</sequence>
<dbReference type="EMBL" id="BARS01010063">
    <property type="protein sequence ID" value="GAF89319.1"/>
    <property type="molecule type" value="Genomic_DNA"/>
</dbReference>
<dbReference type="Gene3D" id="2.160.20.10">
    <property type="entry name" value="Single-stranded right-handed beta-helix, Pectin lyase-like"/>
    <property type="match status" value="1"/>
</dbReference>
<organism evidence="1">
    <name type="scientific">marine sediment metagenome</name>
    <dbReference type="NCBI Taxonomy" id="412755"/>
    <lineage>
        <taxon>unclassified sequences</taxon>
        <taxon>metagenomes</taxon>
        <taxon>ecological metagenomes</taxon>
    </lineage>
</organism>
<dbReference type="InterPro" id="IPR011050">
    <property type="entry name" value="Pectin_lyase_fold/virulence"/>
</dbReference>
<evidence type="ECO:0008006" key="2">
    <source>
        <dbReference type="Google" id="ProtNLM"/>
    </source>
</evidence>
<comment type="caution">
    <text evidence="1">The sequence shown here is derived from an EMBL/GenBank/DDBJ whole genome shotgun (WGS) entry which is preliminary data.</text>
</comment>
<proteinExistence type="predicted"/>
<accession>X0T7Y7</accession>
<gene>
    <name evidence="1" type="ORF">S01H1_18766</name>
</gene>
<dbReference type="AlphaFoldDB" id="X0T7Y7"/>
<reference evidence="1" key="1">
    <citation type="journal article" date="2014" name="Front. Microbiol.">
        <title>High frequency of phylogenetically diverse reductive dehalogenase-homologous genes in deep subseafloor sedimentary metagenomes.</title>
        <authorList>
            <person name="Kawai M."/>
            <person name="Futagami T."/>
            <person name="Toyoda A."/>
            <person name="Takaki Y."/>
            <person name="Nishi S."/>
            <person name="Hori S."/>
            <person name="Arai W."/>
            <person name="Tsubouchi T."/>
            <person name="Morono Y."/>
            <person name="Uchiyama I."/>
            <person name="Ito T."/>
            <person name="Fujiyama A."/>
            <person name="Inagaki F."/>
            <person name="Takami H."/>
        </authorList>
    </citation>
    <scope>NUCLEOTIDE SEQUENCE</scope>
    <source>
        <strain evidence="1">Expedition CK06-06</strain>
    </source>
</reference>
<dbReference type="SUPFAM" id="SSF51126">
    <property type="entry name" value="Pectin lyase-like"/>
    <property type="match status" value="1"/>
</dbReference>
<name>X0T7Y7_9ZZZZ</name>
<feature type="non-terminal residue" evidence="1">
    <location>
        <position position="307"/>
    </location>
</feature>